<reference evidence="3" key="1">
    <citation type="submission" date="2022-12" db="EMBL/GenBank/DDBJ databases">
        <authorList>
            <person name="Webb A."/>
        </authorList>
    </citation>
    <scope>NUCLEOTIDE SEQUENCE</scope>
    <source>
        <strain evidence="3">Pf2</strain>
    </source>
</reference>
<keyword evidence="2" id="KW-0732">Signal</keyword>
<protein>
    <submittedName>
        <fullName evidence="3">Uncharacterized protein</fullName>
    </submittedName>
</protein>
<name>A0AAV0SZI8_9STRA</name>
<dbReference type="Proteomes" id="UP001159659">
    <property type="component" value="Unassembled WGS sequence"/>
</dbReference>
<feature type="compositionally biased region" description="Basic and acidic residues" evidence="1">
    <location>
        <begin position="399"/>
        <end position="411"/>
    </location>
</feature>
<gene>
    <name evidence="3" type="ORF">PFR002_LOCUS1913</name>
</gene>
<accession>A0AAV0SZI8</accession>
<evidence type="ECO:0000256" key="1">
    <source>
        <dbReference type="SAM" id="MobiDB-lite"/>
    </source>
</evidence>
<evidence type="ECO:0000313" key="3">
    <source>
        <dbReference type="EMBL" id="CAI5708850.1"/>
    </source>
</evidence>
<feature type="region of interest" description="Disordered" evidence="1">
    <location>
        <begin position="399"/>
        <end position="423"/>
    </location>
</feature>
<evidence type="ECO:0000256" key="2">
    <source>
        <dbReference type="SAM" id="SignalP"/>
    </source>
</evidence>
<dbReference type="GO" id="GO:0005576">
    <property type="term" value="C:extracellular region"/>
    <property type="evidence" value="ECO:0007669"/>
    <property type="project" value="UniProtKB-SubCell"/>
</dbReference>
<sequence length="423" mass="48691">MMLIVLALTPWLAISMASGMPPDKFTNLGPYTNVKRLSLIEKTKKSFYTLVASSNFFMGNDLDVWMRFLNRLFVDSEAVNKVMFELLAHHFVKEHAKLTSALVLGKNHPKKDVVMKLLDLQVEKWVKDGENEAAVFDLLKLKQQSRNPFDSPIFFQWVNFVKAKYPAAVANLPQSRYEKHKMMFNVFAKQFEGDELTRVLVAGANMIEWKDLAKSLLDFQVELWAREKISDEKVFDLLQLHKANGNPFDSPTFSQWVNFVQKISNTPEEAYNVMLYRLSSYFKSKNALVGALDGAKSFDTKEIAHALLENQYKKWVEEKKNADDVFNILELSRTDRDLFNSPAFSAWVGFVRSTSLNDLKATETMLSTFKLDVNKGTKKEIKKLDFFTQKLQKALIKRSPEALKRQNDFDSNKPPAKRQRSSP</sequence>
<proteinExistence type="predicted"/>
<dbReference type="GO" id="GO:0043657">
    <property type="term" value="C:host cell"/>
    <property type="evidence" value="ECO:0007669"/>
    <property type="project" value="UniProtKB-SubCell"/>
</dbReference>
<organism evidence="3 4">
    <name type="scientific">Peronospora farinosa</name>
    <dbReference type="NCBI Taxonomy" id="134698"/>
    <lineage>
        <taxon>Eukaryota</taxon>
        <taxon>Sar</taxon>
        <taxon>Stramenopiles</taxon>
        <taxon>Oomycota</taxon>
        <taxon>Peronosporomycetes</taxon>
        <taxon>Peronosporales</taxon>
        <taxon>Peronosporaceae</taxon>
        <taxon>Peronospora</taxon>
    </lineage>
</organism>
<dbReference type="AlphaFoldDB" id="A0AAV0SZI8"/>
<dbReference type="EMBL" id="CANTFK010000195">
    <property type="protein sequence ID" value="CAI5708850.1"/>
    <property type="molecule type" value="Genomic_DNA"/>
</dbReference>
<feature type="chain" id="PRO_5043707014" evidence="2">
    <location>
        <begin position="20"/>
        <end position="423"/>
    </location>
</feature>
<comment type="caution">
    <text evidence="3">The sequence shown here is derived from an EMBL/GenBank/DDBJ whole genome shotgun (WGS) entry which is preliminary data.</text>
</comment>
<feature type="signal peptide" evidence="2">
    <location>
        <begin position="1"/>
        <end position="19"/>
    </location>
</feature>
<evidence type="ECO:0000313" key="4">
    <source>
        <dbReference type="Proteomes" id="UP001159659"/>
    </source>
</evidence>